<keyword evidence="4" id="KW-1185">Reference proteome</keyword>
<dbReference type="InterPro" id="IPR011990">
    <property type="entry name" value="TPR-like_helical_dom_sf"/>
</dbReference>
<protein>
    <submittedName>
        <fullName evidence="3">Tetratricopeptide repeat protein</fullName>
    </submittedName>
</protein>
<organism evidence="3 4">
    <name type="scientific">Aquabacterium soli</name>
    <dbReference type="NCBI Taxonomy" id="2493092"/>
    <lineage>
        <taxon>Bacteria</taxon>
        <taxon>Pseudomonadati</taxon>
        <taxon>Pseudomonadota</taxon>
        <taxon>Betaproteobacteria</taxon>
        <taxon>Burkholderiales</taxon>
        <taxon>Aquabacterium</taxon>
    </lineage>
</organism>
<keyword evidence="1" id="KW-0802">TPR repeat</keyword>
<feature type="repeat" description="TPR" evidence="1">
    <location>
        <begin position="630"/>
        <end position="663"/>
    </location>
</feature>
<dbReference type="SUPFAM" id="SSF48452">
    <property type="entry name" value="TPR-like"/>
    <property type="match status" value="2"/>
</dbReference>
<dbReference type="InterPro" id="IPR019734">
    <property type="entry name" value="TPR_rpt"/>
</dbReference>
<name>A0A3R8TPQ6_9BURK</name>
<dbReference type="Pfam" id="PF14559">
    <property type="entry name" value="TPR_19"/>
    <property type="match status" value="1"/>
</dbReference>
<dbReference type="Gene3D" id="1.25.40.10">
    <property type="entry name" value="Tetratricopeptide repeat domain"/>
    <property type="match status" value="2"/>
</dbReference>
<dbReference type="AlphaFoldDB" id="A0A3R8TPQ6"/>
<sequence>MTTWGNRLALQGSDQAQTAQTGIIAQEQGAMNCHHEASWLARVPRMHFNDGVFMHLRFSAAPQTAPFRPTPLRCSVTLALATLLWAFAPGAHAQEQPAPAASQTPATPTPDKADSKPPERGPQVRNSALDSNLFYQLLIGEIQARDGDYGTSYQLYFEAAKRLKSSQLYQRAVDVALQARAGEQALVAAQAWRQALPQDREASEYTAQILMALGRTSQLAGPLESLIRLTPTPQQPQVIASLPRSLNRMTDRKAAARVVDEATAPWREPLPGMAEAWAASSEGWLSAGDQAQAEAALLKARDANPNLLAVGLLALDLMGRNPALESIVTAQLKAQPSVVLRLAYARKLATTQRLKEAGEQLDAIVAEQPDNAGAWITLAAVRLELKQLDLAEQATTRFLALQEPANKPPSVTAALADAAHSGLDPEAGYLMMAQIAENRGRIGLADDWLKKADPAGTKLRIQAARARLMAANGKVEQGRALIRAIPEAEPRDALTKIAAESQLLRDVGQEAEAYKLLEEANKRFPDDPDFLYDQAMLGEKLKRFDDSEKLLRRVIEIKPDHSHAYNALGYSLVDRGIRLDEARTLITKALELRPGDPYITDSLGWLEFRAGRPEEAVKWLRQAYLSKSDTEIAAHLGEVLWTMGQRDEALRIWKEGIAQDPRNETLRETIKRLQAPL</sequence>
<proteinExistence type="predicted"/>
<evidence type="ECO:0000256" key="1">
    <source>
        <dbReference type="PROSITE-ProRule" id="PRU00339"/>
    </source>
</evidence>
<dbReference type="SMART" id="SM00028">
    <property type="entry name" value="TPR"/>
    <property type="match status" value="5"/>
</dbReference>
<dbReference type="PANTHER" id="PTHR12558:SF13">
    <property type="entry name" value="CELL DIVISION CYCLE PROTEIN 27 HOMOLOG"/>
    <property type="match status" value="1"/>
</dbReference>
<dbReference type="Proteomes" id="UP000269265">
    <property type="component" value="Unassembled WGS sequence"/>
</dbReference>
<dbReference type="PANTHER" id="PTHR12558">
    <property type="entry name" value="CELL DIVISION CYCLE 16,23,27"/>
    <property type="match status" value="1"/>
</dbReference>
<evidence type="ECO:0000313" key="4">
    <source>
        <dbReference type="Proteomes" id="UP000269265"/>
    </source>
</evidence>
<reference evidence="3 4" key="1">
    <citation type="submission" date="2018-12" db="EMBL/GenBank/DDBJ databases">
        <title>The whole draft genome of Aquabacterium sp. SJQ9.</title>
        <authorList>
            <person name="Sun L."/>
            <person name="Gao X."/>
            <person name="Chen W."/>
            <person name="Huang K."/>
        </authorList>
    </citation>
    <scope>NUCLEOTIDE SEQUENCE [LARGE SCALE GENOMIC DNA]</scope>
    <source>
        <strain evidence="3 4">SJQ9</strain>
    </source>
</reference>
<evidence type="ECO:0000256" key="2">
    <source>
        <dbReference type="SAM" id="MobiDB-lite"/>
    </source>
</evidence>
<dbReference type="PROSITE" id="PS50005">
    <property type="entry name" value="TPR"/>
    <property type="match status" value="1"/>
</dbReference>
<evidence type="ECO:0000313" key="3">
    <source>
        <dbReference type="EMBL" id="RRS00966.1"/>
    </source>
</evidence>
<comment type="caution">
    <text evidence="3">The sequence shown here is derived from an EMBL/GenBank/DDBJ whole genome shotgun (WGS) entry which is preliminary data.</text>
</comment>
<feature type="compositionally biased region" description="Low complexity" evidence="2">
    <location>
        <begin position="94"/>
        <end position="110"/>
    </location>
</feature>
<feature type="region of interest" description="Disordered" evidence="2">
    <location>
        <begin position="94"/>
        <end position="126"/>
    </location>
</feature>
<dbReference type="EMBL" id="RSED01000031">
    <property type="protein sequence ID" value="RRS00966.1"/>
    <property type="molecule type" value="Genomic_DNA"/>
</dbReference>
<accession>A0A3R8TPQ6</accession>
<gene>
    <name evidence="3" type="ORF">EIP75_22565</name>
</gene>